<dbReference type="Proteomes" id="UP000055024">
    <property type="component" value="Unassembled WGS sequence"/>
</dbReference>
<gene>
    <name evidence="1" type="ORF">T11_13820</name>
</gene>
<sequence length="70" mass="8135">MTAALAMKRNLTLQLPLMGQYSENNEQYKKPLVLLFTFCTKLKQQKQRNNILLTVVCCQQDFLTSRKALI</sequence>
<proteinExistence type="predicted"/>
<reference evidence="1 2" key="1">
    <citation type="submission" date="2015-01" db="EMBL/GenBank/DDBJ databases">
        <title>Evolution of Trichinella species and genotypes.</title>
        <authorList>
            <person name="Korhonen P.K."/>
            <person name="Edoardo P."/>
            <person name="Giuseppe L.R."/>
            <person name="Gasser R.B."/>
        </authorList>
    </citation>
    <scope>NUCLEOTIDE SEQUENCE [LARGE SCALE GENOMIC DNA]</scope>
    <source>
        <strain evidence="1">ISS1029</strain>
    </source>
</reference>
<accession>A0A0V1HQT0</accession>
<evidence type="ECO:0000313" key="2">
    <source>
        <dbReference type="Proteomes" id="UP000055024"/>
    </source>
</evidence>
<evidence type="ECO:0000313" key="1">
    <source>
        <dbReference type="EMBL" id="KRZ13067.1"/>
    </source>
</evidence>
<dbReference type="EMBL" id="JYDP01000035">
    <property type="protein sequence ID" value="KRZ13067.1"/>
    <property type="molecule type" value="Genomic_DNA"/>
</dbReference>
<organism evidence="1 2">
    <name type="scientific">Trichinella zimbabwensis</name>
    <dbReference type="NCBI Taxonomy" id="268475"/>
    <lineage>
        <taxon>Eukaryota</taxon>
        <taxon>Metazoa</taxon>
        <taxon>Ecdysozoa</taxon>
        <taxon>Nematoda</taxon>
        <taxon>Enoplea</taxon>
        <taxon>Dorylaimia</taxon>
        <taxon>Trichinellida</taxon>
        <taxon>Trichinellidae</taxon>
        <taxon>Trichinella</taxon>
    </lineage>
</organism>
<dbReference type="AlphaFoldDB" id="A0A0V1HQT0"/>
<keyword evidence="2" id="KW-1185">Reference proteome</keyword>
<comment type="caution">
    <text evidence="1">The sequence shown here is derived from an EMBL/GenBank/DDBJ whole genome shotgun (WGS) entry which is preliminary data.</text>
</comment>
<protein>
    <submittedName>
        <fullName evidence="1">Uncharacterized protein</fullName>
    </submittedName>
</protein>
<name>A0A0V1HQT0_9BILA</name>